<comment type="caution">
    <text evidence="4">The sequence shown here is derived from an EMBL/GenBank/DDBJ whole genome shotgun (WGS) entry which is preliminary data.</text>
</comment>
<feature type="compositionally biased region" description="Low complexity" evidence="2">
    <location>
        <begin position="39"/>
        <end position="62"/>
    </location>
</feature>
<feature type="compositionally biased region" description="Polar residues" evidence="2">
    <location>
        <begin position="122"/>
        <end position="134"/>
    </location>
</feature>
<feature type="compositionally biased region" description="Basic and acidic residues" evidence="2">
    <location>
        <begin position="1741"/>
        <end position="1772"/>
    </location>
</feature>
<reference evidence="4" key="1">
    <citation type="submission" date="2020-05" db="EMBL/GenBank/DDBJ databases">
        <title>Phylogenomic resolution of chytrid fungi.</title>
        <authorList>
            <person name="Stajich J.E."/>
            <person name="Amses K."/>
            <person name="Simmons R."/>
            <person name="Seto K."/>
            <person name="Myers J."/>
            <person name="Bonds A."/>
            <person name="Quandt C.A."/>
            <person name="Barry K."/>
            <person name="Liu P."/>
            <person name="Grigoriev I."/>
            <person name="Longcore J.E."/>
            <person name="James T.Y."/>
        </authorList>
    </citation>
    <scope>NUCLEOTIDE SEQUENCE</scope>
    <source>
        <strain evidence="4">JEL0379</strain>
    </source>
</reference>
<gene>
    <name evidence="4" type="ORF">HDU87_004787</name>
</gene>
<dbReference type="InterPro" id="IPR008974">
    <property type="entry name" value="TRAF-like"/>
</dbReference>
<feature type="coiled-coil region" evidence="1">
    <location>
        <begin position="798"/>
        <end position="825"/>
    </location>
</feature>
<dbReference type="Gene3D" id="2.60.210.10">
    <property type="entry name" value="Apoptosis, Tumor Necrosis Factor Receptor Associated Protein 2, Chain A"/>
    <property type="match status" value="2"/>
</dbReference>
<dbReference type="PANTHER" id="PTHR46162:SF2">
    <property type="entry name" value="ANKYRIN REPEAT-CONTAINING PROTEIN-RELATED"/>
    <property type="match status" value="1"/>
</dbReference>
<protein>
    <recommendedName>
        <fullName evidence="3">MATH domain-containing protein</fullName>
    </recommendedName>
</protein>
<feature type="compositionally biased region" description="Low complexity" evidence="2">
    <location>
        <begin position="1330"/>
        <end position="1339"/>
    </location>
</feature>
<feature type="compositionally biased region" description="Polar residues" evidence="2">
    <location>
        <begin position="1522"/>
        <end position="1532"/>
    </location>
</feature>
<feature type="compositionally biased region" description="Basic and acidic residues" evidence="2">
    <location>
        <begin position="1691"/>
        <end position="1700"/>
    </location>
</feature>
<keyword evidence="5" id="KW-1185">Reference proteome</keyword>
<evidence type="ECO:0000259" key="3">
    <source>
        <dbReference type="PROSITE" id="PS50144"/>
    </source>
</evidence>
<feature type="compositionally biased region" description="Basic and acidic residues" evidence="2">
    <location>
        <begin position="1490"/>
        <end position="1506"/>
    </location>
</feature>
<dbReference type="SUPFAM" id="SSF49599">
    <property type="entry name" value="TRAF domain-like"/>
    <property type="match status" value="2"/>
</dbReference>
<dbReference type="Proteomes" id="UP001212152">
    <property type="component" value="Unassembled WGS sequence"/>
</dbReference>
<proteinExistence type="predicted"/>
<dbReference type="InterPro" id="IPR002083">
    <property type="entry name" value="MATH/TRAF_dom"/>
</dbReference>
<feature type="compositionally biased region" description="Polar residues" evidence="2">
    <location>
        <begin position="90"/>
        <end position="103"/>
    </location>
</feature>
<feature type="region of interest" description="Disordered" evidence="2">
    <location>
        <begin position="1651"/>
        <end position="1772"/>
    </location>
</feature>
<feature type="region of interest" description="Disordered" evidence="2">
    <location>
        <begin position="259"/>
        <end position="283"/>
    </location>
</feature>
<evidence type="ECO:0000256" key="2">
    <source>
        <dbReference type="SAM" id="MobiDB-lite"/>
    </source>
</evidence>
<feature type="domain" description="MATH" evidence="3">
    <location>
        <begin position="511"/>
        <end position="641"/>
    </location>
</feature>
<feature type="domain" description="MATH" evidence="3">
    <location>
        <begin position="359"/>
        <end position="501"/>
    </location>
</feature>
<feature type="compositionally biased region" description="Low complexity" evidence="2">
    <location>
        <begin position="169"/>
        <end position="186"/>
    </location>
</feature>
<feature type="coiled-coil region" evidence="1">
    <location>
        <begin position="1042"/>
        <end position="1076"/>
    </location>
</feature>
<dbReference type="PROSITE" id="PS50144">
    <property type="entry name" value="MATH"/>
    <property type="match status" value="2"/>
</dbReference>
<keyword evidence="1" id="KW-0175">Coiled coil</keyword>
<feature type="compositionally biased region" description="Pro residues" evidence="2">
    <location>
        <begin position="63"/>
        <end position="73"/>
    </location>
</feature>
<sequence>MSFGQPSPQQPAGFPPGQAAFGQAQTFPPAQSPMPPAPASYGQQQQANYGAQSGQNGYNQASPQPPALSPPAPQEFLQYQQNGVDGFGGSQISFDINDSSMPAQTYGDGGQSNPPYGEPYNSYGNESQNAQQSYADGAQYQPYGAESGDAGLGANGHASDGAPAHNAYEQQSSSHPPELSSSAPHEFSQYQQNNFDGFGGSQVSYGGNEDPAAGHAYGGGQQHYRSYGEEPQQTQSYADGAQYQSYGAESANNAESHAIGGEQNNQYPPYQPTETNGFGASHNPLAGEYGLAAQPYGHEGQSYEDQYQYYGAESANGQDTHRIHTDIVHYDPHATDLMDTGMEDDGGECRVETVTTTVCATCTWTLRNFLNDLEEKMVSLPFGPANWQYQLVFYPRGTGDGDDHASIYVRPLKSEKELLDGENWSRPVTSFEIKIPRPIPNAPPGRNSLPDEQYIVNTKSEPTLVGFNSTTTGWGFPEMLERALLPEAVASDGTLYIDARLLGDIAVEWTVYRWRWELPRLQDLTETVTYSRPFGPVDHKWRLRVHPHGTKKGESTHVSAYLEVVKSKNEIALGRAWSRPIVCLSMKVFAGSATDPLSTPALTGGWVFQDDNKDDIGWDTLVAIDKVNQSGDGRFSIVTEVTWDPSHDAAETDLGKVKNALADTAEDAKATKELRSELESIQEEKQQCEEQLERTQNRLKTLGDIEARMALMQKDIVAAHKRAEEADAIEDRFSMARDELAVAREAQDQADSLKSRVAEARARLAALRMGMEEGAEMHTQQANGSVESETPETLKAELLRANAKALELERELVALRADADAKSRALTDAALRAPFGDHDESEAMQAIADPDKSIMERVQLVRNEILLARGILLEVDERPVETAAARASLSAELAMAQADLEVIRATFIGLSTQYAHEIDADPDLAIEVEIVFGELRDARAQMVAKRQSLEDPEEMEMAEVPAMISHQDRATSPIRQLVQQPLPQVPQFTPSDFGMASVLTRDGSNAVPLPAGVPPPPTALDVYSQPKPSTNLQQQAANHHLVLRAQEEAAAAQHEVASLRYERDAVAAELEETRQRMLDAREVLVNSRANGGPQIDTHSVMETLFGRRMSIGSNAPMPVEANVEAEPWTPVGKHAGGVSGKELSARLSQLGQSQSRGLLPTLLSMLITLVTIWFILYSTVYVACSSTHLSNNPKAVYRNACETRILPAWDHALNYWHGATNQVVGHWHGAAERFVVDIAPGMEKGFKAGIKKGRKAVKEVKNRVSDFTAARAAQQAARELEKKAQAIEQASQDAIREEPTHVASKPSSHADTSRRDENVDVVDNTSHSSEAAAQEQQEAGADDKGAEANASESVPGRDGSPYRRTRLSYKDVANTKVRSLDTHAQVDEDRSETGQVEQHDNDARHVDLPKDEVPVAPAKEAAPHYTTDIKPPPAQEQNEVPDQSQHKPASSVRDQARAEAPAESHAAGTSVVHENAYTDKETPESSDAALSKHEPVKHDVEDDRATEAAAQLPPLANKSDTEGSAPTASSSLAADVTLSDPPRATANADHHGAAAMPTHPHDLSPTAPSGQSPDTDAKSADSEPAGSADPVAALTDLTDAPPNAARGGETTAPSSVVDAPAVEAAVSAPQPAETASSAAWRETLLRSAAAVNHADAAKEHDDAAEGEDNAGSEKPVDASTPVAIPDLPLPDGRDLPEPIADRANVPLRGTHPTDDHMEENVAGQEESGHNPNASSEEYWEDEHGDRELPDGGDKVGNDQKHEQPERARHDEL</sequence>
<name>A0AAD5TJB0_9FUNG</name>
<feature type="compositionally biased region" description="Polar residues" evidence="2">
    <location>
        <begin position="188"/>
        <end position="205"/>
    </location>
</feature>
<dbReference type="PANTHER" id="PTHR46162">
    <property type="entry name" value="TRAF-LIKE FAMILY PROTEIN"/>
    <property type="match status" value="1"/>
</dbReference>
<evidence type="ECO:0000313" key="5">
    <source>
        <dbReference type="Proteomes" id="UP001212152"/>
    </source>
</evidence>
<feature type="compositionally biased region" description="Low complexity" evidence="2">
    <location>
        <begin position="1"/>
        <end position="29"/>
    </location>
</feature>
<feature type="coiled-coil region" evidence="1">
    <location>
        <begin position="671"/>
        <end position="705"/>
    </location>
</feature>
<evidence type="ECO:0000313" key="4">
    <source>
        <dbReference type="EMBL" id="KAJ3176855.1"/>
    </source>
</evidence>
<feature type="region of interest" description="Disordered" evidence="2">
    <location>
        <begin position="1280"/>
        <end position="1639"/>
    </location>
</feature>
<feature type="region of interest" description="Disordered" evidence="2">
    <location>
        <begin position="1"/>
        <end position="235"/>
    </location>
</feature>
<feature type="compositionally biased region" description="Polar residues" evidence="2">
    <location>
        <begin position="262"/>
        <end position="278"/>
    </location>
</feature>
<feature type="compositionally biased region" description="Polar residues" evidence="2">
    <location>
        <begin position="1435"/>
        <end position="1448"/>
    </location>
</feature>
<dbReference type="CDD" id="cd00121">
    <property type="entry name" value="MATH"/>
    <property type="match status" value="2"/>
</dbReference>
<dbReference type="Pfam" id="PF22486">
    <property type="entry name" value="MATH_2"/>
    <property type="match status" value="1"/>
</dbReference>
<evidence type="ECO:0000256" key="1">
    <source>
        <dbReference type="SAM" id="Coils"/>
    </source>
</evidence>
<feature type="compositionally biased region" description="Basic and acidic residues" evidence="2">
    <location>
        <begin position="1378"/>
        <end position="1413"/>
    </location>
</feature>
<accession>A0AAD5TJB0</accession>
<dbReference type="EMBL" id="JADGJQ010000037">
    <property type="protein sequence ID" value="KAJ3176855.1"/>
    <property type="molecule type" value="Genomic_DNA"/>
</dbReference>
<organism evidence="4 5">
    <name type="scientific">Geranomyces variabilis</name>
    <dbReference type="NCBI Taxonomy" id="109894"/>
    <lineage>
        <taxon>Eukaryota</taxon>
        <taxon>Fungi</taxon>
        <taxon>Fungi incertae sedis</taxon>
        <taxon>Chytridiomycota</taxon>
        <taxon>Chytridiomycota incertae sedis</taxon>
        <taxon>Chytridiomycetes</taxon>
        <taxon>Spizellomycetales</taxon>
        <taxon>Powellomycetaceae</taxon>
        <taxon>Geranomyces</taxon>
    </lineage>
</organism>